<feature type="compositionally biased region" description="Polar residues" evidence="1">
    <location>
        <begin position="299"/>
        <end position="319"/>
    </location>
</feature>
<keyword evidence="2" id="KW-1133">Transmembrane helix</keyword>
<name>F2USS9_SALR5</name>
<proteinExistence type="predicted"/>
<feature type="region of interest" description="Disordered" evidence="1">
    <location>
        <begin position="189"/>
        <end position="356"/>
    </location>
</feature>
<evidence type="ECO:0008006" key="5">
    <source>
        <dbReference type="Google" id="ProtNLM"/>
    </source>
</evidence>
<keyword evidence="2" id="KW-0472">Membrane</keyword>
<gene>
    <name evidence="3" type="ORF">PTSG_11225</name>
</gene>
<dbReference type="EMBL" id="GL832996">
    <property type="protein sequence ID" value="EGD81188.1"/>
    <property type="molecule type" value="Genomic_DNA"/>
</dbReference>
<evidence type="ECO:0000313" key="4">
    <source>
        <dbReference type="Proteomes" id="UP000007799"/>
    </source>
</evidence>
<feature type="region of interest" description="Disordered" evidence="1">
    <location>
        <begin position="1"/>
        <end position="26"/>
    </location>
</feature>
<evidence type="ECO:0000313" key="3">
    <source>
        <dbReference type="EMBL" id="EGD81188.1"/>
    </source>
</evidence>
<keyword evidence="4" id="KW-1185">Reference proteome</keyword>
<feature type="transmembrane region" description="Helical" evidence="2">
    <location>
        <begin position="520"/>
        <end position="539"/>
    </location>
</feature>
<dbReference type="Proteomes" id="UP000007799">
    <property type="component" value="Unassembled WGS sequence"/>
</dbReference>
<accession>F2USS9</accession>
<feature type="transmembrane region" description="Helical" evidence="2">
    <location>
        <begin position="68"/>
        <end position="88"/>
    </location>
</feature>
<organism evidence="4">
    <name type="scientific">Salpingoeca rosetta (strain ATCC 50818 / BSB-021)</name>
    <dbReference type="NCBI Taxonomy" id="946362"/>
    <lineage>
        <taxon>Eukaryota</taxon>
        <taxon>Choanoflagellata</taxon>
        <taxon>Craspedida</taxon>
        <taxon>Salpingoecidae</taxon>
        <taxon>Salpingoeca</taxon>
    </lineage>
</organism>
<feature type="transmembrane region" description="Helical" evidence="2">
    <location>
        <begin position="152"/>
        <end position="175"/>
    </location>
</feature>
<dbReference type="eggNOG" id="ENOG502T0GA">
    <property type="taxonomic scope" value="Eukaryota"/>
</dbReference>
<evidence type="ECO:0000256" key="2">
    <source>
        <dbReference type="SAM" id="Phobius"/>
    </source>
</evidence>
<feature type="transmembrane region" description="Helical" evidence="2">
    <location>
        <begin position="465"/>
        <end position="491"/>
    </location>
</feature>
<dbReference type="InParanoid" id="F2USS9"/>
<protein>
    <recommendedName>
        <fullName evidence="5">Transmembrane protein</fullName>
    </recommendedName>
</protein>
<feature type="compositionally biased region" description="Polar residues" evidence="1">
    <location>
        <begin position="222"/>
        <end position="231"/>
    </location>
</feature>
<dbReference type="AlphaFoldDB" id="F2USS9"/>
<keyword evidence="2" id="KW-0812">Transmembrane</keyword>
<dbReference type="KEGG" id="sre:PTSG_11225"/>
<feature type="compositionally biased region" description="Basic residues" evidence="1">
    <location>
        <begin position="260"/>
        <end position="269"/>
    </location>
</feature>
<feature type="transmembrane region" description="Helical" evidence="2">
    <location>
        <begin position="559"/>
        <end position="582"/>
    </location>
</feature>
<dbReference type="GeneID" id="16068242"/>
<evidence type="ECO:0000256" key="1">
    <source>
        <dbReference type="SAM" id="MobiDB-lite"/>
    </source>
</evidence>
<reference evidence="3" key="1">
    <citation type="submission" date="2009-08" db="EMBL/GenBank/DDBJ databases">
        <title>Annotation of Salpingoeca rosetta.</title>
        <authorList>
            <consortium name="The Broad Institute Genome Sequencing Platform"/>
            <person name="Russ C."/>
            <person name="Cuomo C."/>
            <person name="Burger G."/>
            <person name="Gray M.W."/>
            <person name="Holland P.W.H."/>
            <person name="King N."/>
            <person name="Lang F.B.F."/>
            <person name="Roger A.J."/>
            <person name="Ruiz-Trillo I."/>
            <person name="Young S.K."/>
            <person name="Zeng Q."/>
            <person name="Gargeya S."/>
            <person name="Alvarado L."/>
            <person name="Berlin A."/>
            <person name="Chapman S.B."/>
            <person name="Chen Z."/>
            <person name="Freedman E."/>
            <person name="Gellesch M."/>
            <person name="Goldberg J."/>
            <person name="Griggs A."/>
            <person name="Gujja S."/>
            <person name="Heilman E."/>
            <person name="Heiman D."/>
            <person name="Howarth C."/>
            <person name="Mehta T."/>
            <person name="Neiman D."/>
            <person name="Pearson M."/>
            <person name="Roberts A."/>
            <person name="Saif S."/>
            <person name="Shea T."/>
            <person name="Shenoy N."/>
            <person name="Sisk P."/>
            <person name="Stolte C."/>
            <person name="Sykes S."/>
            <person name="White J."/>
            <person name="Yandava C."/>
            <person name="Haas B."/>
            <person name="Nusbaum C."/>
            <person name="Birren B."/>
        </authorList>
    </citation>
    <scope>NUCLEOTIDE SEQUENCE [LARGE SCALE GENOMIC DNA]</scope>
    <source>
        <strain evidence="3">ATCC 50818</strain>
    </source>
</reference>
<sequence>MSQTQAEEDVKHDDGEEEDASPAHSTSPLCETCLAFLISEVKQEQVSHKDEADADVDDASDLLRAAAFFQWALVLLGLLAIALVAGGFEITTDLVCATNATNASFAGTDINFKTVNASRIAPFHFGKGKAFERETTKSGDPKSVPFIETQSHIYACTLVMCVAATALVLSGELTFWRQLAMLRLAAASERRKETKTDSNANGDTGAATADTSAAVSRPASRQGRNGNTSFDSGMGDADGTGPGPTACTCGRRLSALAARHNGRRRRGSKGRQSISTDEAHRGSASANSAFTLPGLVRHPSSSTASPINRNSVVSPQPSFDDQVPLSDPASSTPHPDLPATEDEGSEGREAQQKRWRRSLTKSDVPRVLWAAWWLLRAWTWVGFSSASGKRATLPQWLLFATTFTSLYMLTGVAVKNAIGLGVLQYLIPPGVALIGLALGSLLQHLQRLLVARFRHAHKDTSEKMFVHMISVGGSILLAQVFLFCFLVAYAYSTTPCFPRWNAPIYRGDAQFVSSLLYQRFWGTMDLALHLTFLNVWWLMEVCMGRMSVSRLLRLKQSRVSTFCCLLVVLASAAAVANFSNVFAEQPALFLFDDGLNYFPPSLTFALSIAVFVLWGLVFLTLMAATIHQRLGLVKEPVIGYILISYVEEDAPLANRLLEQLQSVCRDKFPHEQVIPLRFSARDIKLLAASLHSTHHGAHHTSVAAADAADAPDGGEEAARRAAELRQILEQDGVTRIFVPLLTWHRDGGGGSVQRLCSSTSGRGDDFFLELVLAQVLLDLGVLQSTYSILSGGLPDGSVYYDSFFSHYRPSQLASAVPLLIQGLVPALQRHFSATSNSSEATMSFSQLVKSAHSQAWSMSPSKYSPQALLTGMLQLQAFLISEHGVPERADAKAMESISDVFVTVHADRAANASHS</sequence>
<dbReference type="RefSeq" id="XP_004987723.1">
    <property type="nucleotide sequence ID" value="XM_004987666.1"/>
</dbReference>
<feature type="transmembrane region" description="Helical" evidence="2">
    <location>
        <begin position="602"/>
        <end position="624"/>
    </location>
</feature>
<feature type="compositionally biased region" description="Low complexity" evidence="1">
    <location>
        <begin position="198"/>
        <end position="214"/>
    </location>
</feature>
<feature type="transmembrane region" description="Helical" evidence="2">
    <location>
        <begin position="396"/>
        <end position="414"/>
    </location>
</feature>
<feature type="transmembrane region" description="Helical" evidence="2">
    <location>
        <begin position="426"/>
        <end position="445"/>
    </location>
</feature>